<dbReference type="GO" id="GO:0003723">
    <property type="term" value="F:RNA binding"/>
    <property type="evidence" value="ECO:0007669"/>
    <property type="project" value="UniProtKB-KW"/>
</dbReference>
<feature type="region of interest" description="Disordered" evidence="4">
    <location>
        <begin position="171"/>
        <end position="193"/>
    </location>
</feature>
<gene>
    <name evidence="6" type="ORF">QTG54_006298</name>
</gene>
<protein>
    <submittedName>
        <fullName evidence="6">RNA pseudouridine synthase</fullName>
        <ecNumber evidence="6">5.4.99.-</ecNumber>
    </submittedName>
</protein>
<dbReference type="SUPFAM" id="SSF55174">
    <property type="entry name" value="Alpha-L RNA-binding motif"/>
    <property type="match status" value="1"/>
</dbReference>
<organism evidence="6 7">
    <name type="scientific">Skeletonema marinoi</name>
    <dbReference type="NCBI Taxonomy" id="267567"/>
    <lineage>
        <taxon>Eukaryota</taxon>
        <taxon>Sar</taxon>
        <taxon>Stramenopiles</taxon>
        <taxon>Ochrophyta</taxon>
        <taxon>Bacillariophyta</taxon>
        <taxon>Coscinodiscophyceae</taxon>
        <taxon>Thalassiosirophycidae</taxon>
        <taxon>Thalassiosirales</taxon>
        <taxon>Skeletonemataceae</taxon>
        <taxon>Skeletonema</taxon>
        <taxon>Skeletonema marinoi-dohrnii complex</taxon>
    </lineage>
</organism>
<dbReference type="Gene3D" id="3.10.290.10">
    <property type="entry name" value="RNA-binding S4 domain"/>
    <property type="match status" value="1"/>
</dbReference>
<proteinExistence type="inferred from homology"/>
<evidence type="ECO:0000313" key="6">
    <source>
        <dbReference type="EMBL" id="KAK1742701.1"/>
    </source>
</evidence>
<reference evidence="6" key="1">
    <citation type="submission" date="2023-06" db="EMBL/GenBank/DDBJ databases">
        <title>Survivors Of The Sea: Transcriptome response of Skeletonema marinoi to long-term dormancy.</title>
        <authorList>
            <person name="Pinder M.I.M."/>
            <person name="Kourtchenko O."/>
            <person name="Robertson E.K."/>
            <person name="Larsson T."/>
            <person name="Maumus F."/>
            <person name="Osuna-Cruz C.M."/>
            <person name="Vancaester E."/>
            <person name="Stenow R."/>
            <person name="Vandepoele K."/>
            <person name="Ploug H."/>
            <person name="Bruchert V."/>
            <person name="Godhe A."/>
            <person name="Topel M."/>
        </authorList>
    </citation>
    <scope>NUCLEOTIDE SEQUENCE</scope>
    <source>
        <strain evidence="6">R05AC</strain>
    </source>
</reference>
<evidence type="ECO:0000259" key="5">
    <source>
        <dbReference type="SMART" id="SM00363"/>
    </source>
</evidence>
<dbReference type="Pfam" id="PF00849">
    <property type="entry name" value="PseudoU_synth_2"/>
    <property type="match status" value="1"/>
</dbReference>
<dbReference type="Proteomes" id="UP001224775">
    <property type="component" value="Unassembled WGS sequence"/>
</dbReference>
<dbReference type="Gene3D" id="3.30.70.580">
    <property type="entry name" value="Pseudouridine synthase I, catalytic domain, N-terminal subdomain"/>
    <property type="match status" value="1"/>
</dbReference>
<keyword evidence="3" id="KW-0694">RNA-binding</keyword>
<dbReference type="InterPro" id="IPR000748">
    <property type="entry name" value="PsdUridine_synth_RsuA/RluB/E/F"/>
</dbReference>
<accession>A0AAD8YA81</accession>
<evidence type="ECO:0000256" key="2">
    <source>
        <dbReference type="ARBA" id="ARBA00023235"/>
    </source>
</evidence>
<evidence type="ECO:0000256" key="3">
    <source>
        <dbReference type="PROSITE-ProRule" id="PRU00182"/>
    </source>
</evidence>
<dbReference type="InterPro" id="IPR020103">
    <property type="entry name" value="PsdUridine_synth_cat_dom_sf"/>
</dbReference>
<dbReference type="AlphaFoldDB" id="A0AAD8YA81"/>
<dbReference type="SMART" id="SM00363">
    <property type="entry name" value="S4"/>
    <property type="match status" value="1"/>
</dbReference>
<dbReference type="PROSITE" id="PS01149">
    <property type="entry name" value="PSI_RSU"/>
    <property type="match status" value="1"/>
</dbReference>
<dbReference type="InterPro" id="IPR036986">
    <property type="entry name" value="S4_RNA-bd_sf"/>
</dbReference>
<dbReference type="GO" id="GO:0009982">
    <property type="term" value="F:pseudouridine synthase activity"/>
    <property type="evidence" value="ECO:0007669"/>
    <property type="project" value="InterPro"/>
</dbReference>
<evidence type="ECO:0000256" key="1">
    <source>
        <dbReference type="ARBA" id="ARBA00008348"/>
    </source>
</evidence>
<dbReference type="InterPro" id="IPR006145">
    <property type="entry name" value="PsdUridine_synth_RsuA/RluA"/>
</dbReference>
<dbReference type="InterPro" id="IPR002942">
    <property type="entry name" value="S4_RNA-bd"/>
</dbReference>
<dbReference type="Gene3D" id="3.30.70.1560">
    <property type="entry name" value="Alpha-L RNA-binding motif"/>
    <property type="match status" value="1"/>
</dbReference>
<dbReference type="EC" id="5.4.99.-" evidence="6"/>
<dbReference type="InterPro" id="IPR042092">
    <property type="entry name" value="PsdUridine_s_RsuA/RluB/E/F_cat"/>
</dbReference>
<comment type="similarity">
    <text evidence="1">Belongs to the pseudouridine synthase RsuA family.</text>
</comment>
<dbReference type="PROSITE" id="PS50889">
    <property type="entry name" value="S4"/>
    <property type="match status" value="1"/>
</dbReference>
<dbReference type="PANTHER" id="PTHR47683">
    <property type="entry name" value="PSEUDOURIDINE SYNTHASE FAMILY PROTEIN-RELATED"/>
    <property type="match status" value="1"/>
</dbReference>
<dbReference type="PANTHER" id="PTHR47683:SF2">
    <property type="entry name" value="RNA-BINDING S4 DOMAIN-CONTAINING PROTEIN"/>
    <property type="match status" value="1"/>
</dbReference>
<keyword evidence="7" id="KW-1185">Reference proteome</keyword>
<dbReference type="InterPro" id="IPR050343">
    <property type="entry name" value="RsuA_PseudoU_synthase"/>
</dbReference>
<evidence type="ECO:0000256" key="4">
    <source>
        <dbReference type="SAM" id="MobiDB-lite"/>
    </source>
</evidence>
<feature type="compositionally biased region" description="Low complexity" evidence="4">
    <location>
        <begin position="175"/>
        <end position="185"/>
    </location>
</feature>
<sequence>METAKAASKMTSFAAATKNILLPRGGYAAVVLIIIFFTVATTPSVLAFTTPTLTPLSSHASFKNNDVSNNRHPLIKRGALLHSTRDDNDDFTKTSPTSQIEQEGIRLNKVFKATHSRRAADKLIEEGRVTINGERVHEKGGYKVIPFRDVVTLDGKVVEGWEQINAISRDNAADNVHQNNNNNKEQQQRPSNNLQTSSFEYVKYYKPIGVTCTTDLRVKDNIIDSINHDGYIARHRVYPVGRLDKETSGLIILTSDGRIVNAVLRGERKQPKVYKVKVDGLLEDRHLQRLRDGIIIRTVAQRKGRSEEENTLIAKTKQCKVERIGPSSVEMTLVEGRNRQIRKMMEAIGFNVVKLHRVEFMGIKLSRGLSEPGDWNYLDEEEMNLVKAALRSVQQDQEEEDDGRGY</sequence>
<dbReference type="CDD" id="cd00165">
    <property type="entry name" value="S4"/>
    <property type="match status" value="1"/>
</dbReference>
<dbReference type="InterPro" id="IPR018496">
    <property type="entry name" value="PsdUridine_synth_RsuA/RluB_CS"/>
</dbReference>
<dbReference type="SUPFAM" id="SSF55120">
    <property type="entry name" value="Pseudouridine synthase"/>
    <property type="match status" value="1"/>
</dbReference>
<name>A0AAD8YA81_9STRA</name>
<dbReference type="Pfam" id="PF01479">
    <property type="entry name" value="S4"/>
    <property type="match status" value="1"/>
</dbReference>
<dbReference type="GO" id="GO:0006364">
    <property type="term" value="P:rRNA processing"/>
    <property type="evidence" value="ECO:0007669"/>
    <property type="project" value="UniProtKB-ARBA"/>
</dbReference>
<dbReference type="GO" id="GO:0001522">
    <property type="term" value="P:pseudouridine synthesis"/>
    <property type="evidence" value="ECO:0007669"/>
    <property type="project" value="InterPro"/>
</dbReference>
<dbReference type="EMBL" id="JATAAI010000010">
    <property type="protein sequence ID" value="KAK1742701.1"/>
    <property type="molecule type" value="Genomic_DNA"/>
</dbReference>
<dbReference type="InterPro" id="IPR020094">
    <property type="entry name" value="TruA/RsuA/RluB/E/F_N"/>
</dbReference>
<dbReference type="NCBIfam" id="TIGR00093">
    <property type="entry name" value="pseudouridine synthase"/>
    <property type="match status" value="1"/>
</dbReference>
<comment type="caution">
    <text evidence="6">The sequence shown here is derived from an EMBL/GenBank/DDBJ whole genome shotgun (WGS) entry which is preliminary data.</text>
</comment>
<keyword evidence="2 6" id="KW-0413">Isomerase</keyword>
<evidence type="ECO:0000313" key="7">
    <source>
        <dbReference type="Proteomes" id="UP001224775"/>
    </source>
</evidence>
<feature type="domain" description="RNA-binding S4" evidence="5">
    <location>
        <begin position="105"/>
        <end position="165"/>
    </location>
</feature>